<reference evidence="1 2" key="1">
    <citation type="submission" date="2014-03" db="EMBL/GenBank/DDBJ databases">
        <title>Isolation and characterization of bacteriophages infecting R. solanacearum from Thailand.</title>
        <authorList>
            <person name="Narulita E."/>
            <person name="Kawasaki T."/>
            <person name="Fujie M."/>
            <person name="Yamada T."/>
        </authorList>
    </citation>
    <scope>NUCLEOTIDE SEQUENCE [LARGE SCALE GENOMIC DNA]</scope>
</reference>
<keyword evidence="2" id="KW-1185">Reference proteome</keyword>
<organism evidence="1 2">
    <name type="scientific">Ralstonia phage RSJ2</name>
    <dbReference type="NCBI Taxonomy" id="1481785"/>
    <lineage>
        <taxon>Viruses</taxon>
        <taxon>Duplodnaviria</taxon>
        <taxon>Heunggongvirae</taxon>
        <taxon>Uroviricota</taxon>
        <taxon>Caudoviricetes</taxon>
        <taxon>Autographivirales</taxon>
        <taxon>Autonotataviridae</taxon>
        <taxon>Risjevirus</taxon>
        <taxon>Risjevirus RSJ2</taxon>
    </lineage>
</organism>
<dbReference type="Proteomes" id="UP000027493">
    <property type="component" value="Segment"/>
</dbReference>
<dbReference type="OrthoDB" id="13430at10239"/>
<protein>
    <submittedName>
        <fullName evidence="1">Uncharacterized protein</fullName>
    </submittedName>
</protein>
<name>A0A068Q7U3_9CAUD</name>
<dbReference type="KEGG" id="vg:26642964"/>
<dbReference type="RefSeq" id="YP_009216581.1">
    <property type="nucleotide sequence ID" value="NC_028988.1"/>
</dbReference>
<dbReference type="EMBL" id="AB920995">
    <property type="protein sequence ID" value="BAP15849.1"/>
    <property type="molecule type" value="Genomic_DNA"/>
</dbReference>
<evidence type="ECO:0000313" key="2">
    <source>
        <dbReference type="Proteomes" id="UP000027493"/>
    </source>
</evidence>
<proteinExistence type="predicted"/>
<accession>A0A068Q7U3</accession>
<sequence length="107" mass="11409">MRIILNTVTVAPYGAQVTFVGTKVGWLGQTGERAPVGVCGLSQGHGDGRFTVGVFSGGLSTLIHECCHCAMQILEHYGIDPRDSQGEVMAYLTEWLVTVARSKKGQG</sequence>
<evidence type="ECO:0000313" key="1">
    <source>
        <dbReference type="EMBL" id="BAP15849.1"/>
    </source>
</evidence>
<dbReference type="GeneID" id="26642964"/>